<keyword evidence="4" id="KW-0804">Transcription</keyword>
<dbReference type="InterPro" id="IPR000847">
    <property type="entry name" value="LysR_HTH_N"/>
</dbReference>
<sequence>MIEIGAIPVFVAVAETGGFAAAARQLGITKSAVSKRIGNLETHLGMQLFHRSTRSISLTEAGEIYLSHAVQALGAAKEAEDAVTAMLGQPIGRLRVNAPMSFGCLHVAPLIKDFLERHPGITLDLTMDDRVTDLVEAGFDMAIRAGTLPDSALIARRLAPIHSVLAAAPEYLAQTGMPKHPEDLLQHSCLHYSYSRDPREWVLCGAEGEVRVHPKGRMCVNNSEALCTALIDGLGIGRLPTFVAGAHLAEGRLVRVLPTYSLPAQSLYAVFPERRHMPSKVRVFADYLADRIGRETPFWDVEAGLAR</sequence>
<dbReference type="GO" id="GO:0043565">
    <property type="term" value="F:sequence-specific DNA binding"/>
    <property type="evidence" value="ECO:0007669"/>
    <property type="project" value="TreeGrafter"/>
</dbReference>
<dbReference type="Pfam" id="PF03466">
    <property type="entry name" value="LysR_substrate"/>
    <property type="match status" value="1"/>
</dbReference>
<dbReference type="GO" id="GO:0006351">
    <property type="term" value="P:DNA-templated transcription"/>
    <property type="evidence" value="ECO:0007669"/>
    <property type="project" value="TreeGrafter"/>
</dbReference>
<dbReference type="EMBL" id="CP010767">
    <property type="protein sequence ID" value="ATG44542.1"/>
    <property type="molecule type" value="Genomic_DNA"/>
</dbReference>
<dbReference type="Proteomes" id="UP000218606">
    <property type="component" value="Chromosome"/>
</dbReference>
<keyword evidence="2" id="KW-0805">Transcription regulation</keyword>
<dbReference type="Gene3D" id="1.10.10.10">
    <property type="entry name" value="Winged helix-like DNA-binding domain superfamily/Winged helix DNA-binding domain"/>
    <property type="match status" value="1"/>
</dbReference>
<dbReference type="FunFam" id="1.10.10.10:FF:000001">
    <property type="entry name" value="LysR family transcriptional regulator"/>
    <property type="match status" value="1"/>
</dbReference>
<dbReference type="GO" id="GO:0003700">
    <property type="term" value="F:DNA-binding transcription factor activity"/>
    <property type="evidence" value="ECO:0007669"/>
    <property type="project" value="InterPro"/>
</dbReference>
<dbReference type="InterPro" id="IPR036388">
    <property type="entry name" value="WH-like_DNA-bd_sf"/>
</dbReference>
<dbReference type="PANTHER" id="PTHR30537">
    <property type="entry name" value="HTH-TYPE TRANSCRIPTIONAL REGULATOR"/>
    <property type="match status" value="1"/>
</dbReference>
<accession>A0AAN1GSU0</accession>
<dbReference type="PROSITE" id="PS50931">
    <property type="entry name" value="HTH_LYSR"/>
    <property type="match status" value="1"/>
</dbReference>
<feature type="domain" description="HTH lysR-type" evidence="5">
    <location>
        <begin position="9"/>
        <end position="59"/>
    </location>
</feature>
<dbReference type="Pfam" id="PF00126">
    <property type="entry name" value="HTH_1"/>
    <property type="match status" value="1"/>
</dbReference>
<name>A0AAN1GSU0_9RHOB</name>
<evidence type="ECO:0000256" key="4">
    <source>
        <dbReference type="ARBA" id="ARBA00023163"/>
    </source>
</evidence>
<dbReference type="PANTHER" id="PTHR30537:SF5">
    <property type="entry name" value="HTH-TYPE TRANSCRIPTIONAL ACTIVATOR TTDR-RELATED"/>
    <property type="match status" value="1"/>
</dbReference>
<dbReference type="RefSeq" id="WP_096872464.1">
    <property type="nucleotide sequence ID" value="NZ_CP010715.1"/>
</dbReference>
<evidence type="ECO:0000313" key="7">
    <source>
        <dbReference type="Proteomes" id="UP000218606"/>
    </source>
</evidence>
<protein>
    <submittedName>
        <fullName evidence="6">HTH-type transcriptional regulator, lysR family</fullName>
    </submittedName>
</protein>
<dbReference type="InterPro" id="IPR058163">
    <property type="entry name" value="LysR-type_TF_proteobact-type"/>
</dbReference>
<evidence type="ECO:0000259" key="5">
    <source>
        <dbReference type="PROSITE" id="PS50931"/>
    </source>
</evidence>
<dbReference type="SUPFAM" id="SSF53850">
    <property type="entry name" value="Periplasmic binding protein-like II"/>
    <property type="match status" value="1"/>
</dbReference>
<evidence type="ECO:0000256" key="1">
    <source>
        <dbReference type="ARBA" id="ARBA00009437"/>
    </source>
</evidence>
<dbReference type="InterPro" id="IPR005119">
    <property type="entry name" value="LysR_subst-bd"/>
</dbReference>
<proteinExistence type="inferred from homology"/>
<dbReference type="InterPro" id="IPR036390">
    <property type="entry name" value="WH_DNA-bd_sf"/>
</dbReference>
<dbReference type="FunFam" id="3.40.190.290:FF:000001">
    <property type="entry name" value="Transcriptional regulator, LysR family"/>
    <property type="match status" value="1"/>
</dbReference>
<keyword evidence="3" id="KW-0238">DNA-binding</keyword>
<dbReference type="AlphaFoldDB" id="A0AAN1GSU0"/>
<organism evidence="6 7">
    <name type="scientific">Phaeobacter piscinae</name>
    <dbReference type="NCBI Taxonomy" id="1580596"/>
    <lineage>
        <taxon>Bacteria</taxon>
        <taxon>Pseudomonadati</taxon>
        <taxon>Pseudomonadota</taxon>
        <taxon>Alphaproteobacteria</taxon>
        <taxon>Rhodobacterales</taxon>
        <taxon>Roseobacteraceae</taxon>
        <taxon>Phaeobacter</taxon>
    </lineage>
</organism>
<dbReference type="CDD" id="cd08422">
    <property type="entry name" value="PBP2_CrgA_like"/>
    <property type="match status" value="1"/>
</dbReference>
<evidence type="ECO:0000256" key="3">
    <source>
        <dbReference type="ARBA" id="ARBA00023125"/>
    </source>
</evidence>
<reference evidence="6 7" key="1">
    <citation type="journal article" date="2017" name="Front. Microbiol.">
        <title>Phaeobacter piscinae sp. nov., a species of the Roseobacter group and potential aquaculture probiont.</title>
        <authorList>
            <person name="Sonnenschein E.C."/>
            <person name="Phippen C.B.W."/>
            <person name="Nielsen K.F."/>
            <person name="Mateiu R.V."/>
            <person name="Melchiorsen J."/>
            <person name="Gram L."/>
            <person name="Overmann J."/>
            <person name="Freese H.M."/>
        </authorList>
    </citation>
    <scope>NUCLEOTIDE SEQUENCE [LARGE SCALE GENOMIC DNA]</scope>
    <source>
        <strain evidence="6 7">P13</strain>
    </source>
</reference>
<comment type="similarity">
    <text evidence="1">Belongs to the LysR transcriptional regulatory family.</text>
</comment>
<dbReference type="Gene3D" id="3.40.190.290">
    <property type="match status" value="1"/>
</dbReference>
<evidence type="ECO:0000313" key="6">
    <source>
        <dbReference type="EMBL" id="ATG44542.1"/>
    </source>
</evidence>
<evidence type="ECO:0000256" key="2">
    <source>
        <dbReference type="ARBA" id="ARBA00023015"/>
    </source>
</evidence>
<dbReference type="PRINTS" id="PR00039">
    <property type="entry name" value="HTHLYSR"/>
</dbReference>
<dbReference type="SUPFAM" id="SSF46785">
    <property type="entry name" value="Winged helix' DNA-binding domain"/>
    <property type="match status" value="1"/>
</dbReference>
<gene>
    <name evidence="6" type="ORF">PhaeoP13_02629</name>
</gene>